<evidence type="ECO:0000313" key="2">
    <source>
        <dbReference type="EMBL" id="TBU31687.1"/>
    </source>
</evidence>
<name>A0A4Q9MW87_9APHY</name>
<dbReference type="OrthoDB" id="5987198at2759"/>
<feature type="domain" description="Protein kinase" evidence="1">
    <location>
        <begin position="80"/>
        <end position="326"/>
    </location>
</feature>
<proteinExistence type="predicted"/>
<dbReference type="GO" id="GO:0004672">
    <property type="term" value="F:protein kinase activity"/>
    <property type="evidence" value="ECO:0007669"/>
    <property type="project" value="InterPro"/>
</dbReference>
<dbReference type="Gene3D" id="1.10.510.10">
    <property type="entry name" value="Transferase(Phosphotransferase) domain 1"/>
    <property type="match status" value="1"/>
</dbReference>
<dbReference type="AlphaFoldDB" id="A0A4Q9MW87"/>
<dbReference type="SUPFAM" id="SSF56112">
    <property type="entry name" value="Protein kinase-like (PK-like)"/>
    <property type="match status" value="1"/>
</dbReference>
<evidence type="ECO:0000259" key="1">
    <source>
        <dbReference type="SMART" id="SM00220"/>
    </source>
</evidence>
<sequence>MLDDVLAFSDPLSVPQEALEKLTKPEEWWRDRQAWLAERGYMLRPRYRPGWTPSWKAHPDVFPWKFEDYHGASNPHLMDAVSIPDNQLVVLKKVLKSFNPLEVEVVQYLSSEALRSDPRNHTVPILEIFSVPDDPEATVLVMPLMRQCDDPAWQTVGEIVAFLTQVFEGLQFMHELHVAHSRDCVAQNIMYDPRRMYPHMFHPKDPDKSPDFKSKARHSNRTVCPVKYYFIDFGLSRRYNPEDGPPREHPIRGGDKSVPEFQSWKGDLVDPFPTDIYYVGNMIRTDILEKFEGVEFLAPLADDMTATDPIQRPTIQEVVRRFDELLKPLDNPILRSRLLLRGQPEDWKTRWLRDFGHSLRSFGYALLRKSAIPLPPSS</sequence>
<reference evidence="2" key="1">
    <citation type="submission" date="2019-01" db="EMBL/GenBank/DDBJ databases">
        <title>Draft genome sequences of three monokaryotic isolates of the white-rot basidiomycete fungus Dichomitus squalens.</title>
        <authorList>
            <consortium name="DOE Joint Genome Institute"/>
            <person name="Lopez S.C."/>
            <person name="Andreopoulos B."/>
            <person name="Pangilinan J."/>
            <person name="Lipzen A."/>
            <person name="Riley R."/>
            <person name="Ahrendt S."/>
            <person name="Ng V."/>
            <person name="Barry K."/>
            <person name="Daum C."/>
            <person name="Grigoriev I.V."/>
            <person name="Hilden K.S."/>
            <person name="Makela M.R."/>
            <person name="de Vries R.P."/>
        </authorList>
    </citation>
    <scope>NUCLEOTIDE SEQUENCE [LARGE SCALE GENOMIC DNA]</scope>
    <source>
        <strain evidence="2">OM18370.1</strain>
    </source>
</reference>
<dbReference type="InterPro" id="IPR011009">
    <property type="entry name" value="Kinase-like_dom_sf"/>
</dbReference>
<organism evidence="2">
    <name type="scientific">Dichomitus squalens</name>
    <dbReference type="NCBI Taxonomy" id="114155"/>
    <lineage>
        <taxon>Eukaryota</taxon>
        <taxon>Fungi</taxon>
        <taxon>Dikarya</taxon>
        <taxon>Basidiomycota</taxon>
        <taxon>Agaricomycotina</taxon>
        <taxon>Agaricomycetes</taxon>
        <taxon>Polyporales</taxon>
        <taxon>Polyporaceae</taxon>
        <taxon>Dichomitus</taxon>
    </lineage>
</organism>
<dbReference type="SMART" id="SM00220">
    <property type="entry name" value="S_TKc"/>
    <property type="match status" value="1"/>
</dbReference>
<protein>
    <recommendedName>
        <fullName evidence="1">Protein kinase domain-containing protein</fullName>
    </recommendedName>
</protein>
<gene>
    <name evidence="2" type="ORF">BD311DRAFT_656397</name>
</gene>
<dbReference type="InterPro" id="IPR000719">
    <property type="entry name" value="Prot_kinase_dom"/>
</dbReference>
<dbReference type="Proteomes" id="UP000292957">
    <property type="component" value="Unassembled WGS sequence"/>
</dbReference>
<dbReference type="EMBL" id="ML143398">
    <property type="protein sequence ID" value="TBU31687.1"/>
    <property type="molecule type" value="Genomic_DNA"/>
</dbReference>
<dbReference type="GO" id="GO:0005524">
    <property type="term" value="F:ATP binding"/>
    <property type="evidence" value="ECO:0007669"/>
    <property type="project" value="InterPro"/>
</dbReference>
<accession>A0A4Q9MW87</accession>